<feature type="region of interest" description="Disordered" evidence="1">
    <location>
        <begin position="91"/>
        <end position="127"/>
    </location>
</feature>
<dbReference type="PANTHER" id="PTHR12961">
    <property type="entry name" value="CONSERVED OLIGOMERIC GOLGI COMPLEX COMPONENT 2"/>
    <property type="match status" value="1"/>
</dbReference>
<dbReference type="InterPro" id="IPR009316">
    <property type="entry name" value="COG2"/>
</dbReference>
<protein>
    <submittedName>
        <fullName evidence="2">Uncharacterized protein</fullName>
    </submittedName>
</protein>
<organism evidence="2 3">
    <name type="scientific">Platanthera guangdongensis</name>
    <dbReference type="NCBI Taxonomy" id="2320717"/>
    <lineage>
        <taxon>Eukaryota</taxon>
        <taxon>Viridiplantae</taxon>
        <taxon>Streptophyta</taxon>
        <taxon>Embryophyta</taxon>
        <taxon>Tracheophyta</taxon>
        <taxon>Spermatophyta</taxon>
        <taxon>Magnoliopsida</taxon>
        <taxon>Liliopsida</taxon>
        <taxon>Asparagales</taxon>
        <taxon>Orchidaceae</taxon>
        <taxon>Orchidoideae</taxon>
        <taxon>Orchideae</taxon>
        <taxon>Orchidinae</taxon>
        <taxon>Platanthera</taxon>
    </lineage>
</organism>
<reference evidence="2 3" key="1">
    <citation type="journal article" date="2022" name="Nat. Plants">
        <title>Genomes of leafy and leafless Platanthera orchids illuminate the evolution of mycoheterotrophy.</title>
        <authorList>
            <person name="Li M.H."/>
            <person name="Liu K.W."/>
            <person name="Li Z."/>
            <person name="Lu H.C."/>
            <person name="Ye Q.L."/>
            <person name="Zhang D."/>
            <person name="Wang J.Y."/>
            <person name="Li Y.F."/>
            <person name="Zhong Z.M."/>
            <person name="Liu X."/>
            <person name="Yu X."/>
            <person name="Liu D.K."/>
            <person name="Tu X.D."/>
            <person name="Liu B."/>
            <person name="Hao Y."/>
            <person name="Liao X.Y."/>
            <person name="Jiang Y.T."/>
            <person name="Sun W.H."/>
            <person name="Chen J."/>
            <person name="Chen Y.Q."/>
            <person name="Ai Y."/>
            <person name="Zhai J.W."/>
            <person name="Wu S.S."/>
            <person name="Zhou Z."/>
            <person name="Hsiao Y.Y."/>
            <person name="Wu W.L."/>
            <person name="Chen Y.Y."/>
            <person name="Lin Y.F."/>
            <person name="Hsu J.L."/>
            <person name="Li C.Y."/>
            <person name="Wang Z.W."/>
            <person name="Zhao X."/>
            <person name="Zhong W.Y."/>
            <person name="Ma X.K."/>
            <person name="Ma L."/>
            <person name="Huang J."/>
            <person name="Chen G.Z."/>
            <person name="Huang M.Z."/>
            <person name="Huang L."/>
            <person name="Peng D.H."/>
            <person name="Luo Y.B."/>
            <person name="Zou S.Q."/>
            <person name="Chen S.P."/>
            <person name="Lan S."/>
            <person name="Tsai W.C."/>
            <person name="Van de Peer Y."/>
            <person name="Liu Z.J."/>
        </authorList>
    </citation>
    <scope>NUCLEOTIDE SEQUENCE [LARGE SCALE GENOMIC DNA]</scope>
    <source>
        <strain evidence="2">Lor288</strain>
    </source>
</reference>
<name>A0ABR2MG07_9ASPA</name>
<sequence>MMRSMDTRLRNADALLHHIKNPTSVFLPQPVSLPVPPPSLFVLSPSAPPADVPPLLEVIALPPSHVVAVPPHLGPPLSDIMAAFPPALAPPATALPTPTANQTTGRTPEEESRWPICSWADGNTRGRNPRRRLLEEERLDRGGRRQKSCWRRGGRERSTANGEREQDLSFIVNLEKRIQNATELLDHSLGNCLKEGLEHHDEDAIYNCLRAYAAIDNTAAAEEIFRTVIVAPLFQKIISFDQPHIIDGTSTVELEEYYKEIKQCIKSDCKFILDISSIENSGFHVFDFLANSILRQVLLDIQKWKPGAFSPGRPAEFIKNYKSSLEFLGYLEGSITKYGCNQTTLQSDD</sequence>
<evidence type="ECO:0000313" key="3">
    <source>
        <dbReference type="Proteomes" id="UP001412067"/>
    </source>
</evidence>
<evidence type="ECO:0000256" key="1">
    <source>
        <dbReference type="SAM" id="MobiDB-lite"/>
    </source>
</evidence>
<dbReference type="EMBL" id="JBBWWR010000008">
    <property type="protein sequence ID" value="KAK8962465.1"/>
    <property type="molecule type" value="Genomic_DNA"/>
</dbReference>
<evidence type="ECO:0000313" key="2">
    <source>
        <dbReference type="EMBL" id="KAK8962465.1"/>
    </source>
</evidence>
<proteinExistence type="predicted"/>
<gene>
    <name evidence="2" type="ORF">KSP40_PGU004175</name>
</gene>
<accession>A0ABR2MG07</accession>
<feature type="compositionally biased region" description="Low complexity" evidence="1">
    <location>
        <begin position="91"/>
        <end position="100"/>
    </location>
</feature>
<comment type="caution">
    <text evidence="2">The sequence shown here is derived from an EMBL/GenBank/DDBJ whole genome shotgun (WGS) entry which is preliminary data.</text>
</comment>
<dbReference type="Proteomes" id="UP001412067">
    <property type="component" value="Unassembled WGS sequence"/>
</dbReference>
<dbReference type="PANTHER" id="PTHR12961:SF0">
    <property type="entry name" value="CONSERVED OLIGOMERIC GOLGI COMPLEX SUBUNIT 2"/>
    <property type="match status" value="1"/>
</dbReference>
<keyword evidence="3" id="KW-1185">Reference proteome</keyword>